<accession>A0A448XEC3</accession>
<dbReference type="EMBL" id="CAAALY010248362">
    <property type="protein sequence ID" value="VEL34773.1"/>
    <property type="molecule type" value="Genomic_DNA"/>
</dbReference>
<evidence type="ECO:0000313" key="1">
    <source>
        <dbReference type="EMBL" id="VEL34773.1"/>
    </source>
</evidence>
<dbReference type="AlphaFoldDB" id="A0A448XEC3"/>
<comment type="caution">
    <text evidence="1">The sequence shown here is derived from an EMBL/GenBank/DDBJ whole genome shotgun (WGS) entry which is preliminary data.</text>
</comment>
<name>A0A448XEC3_9PLAT</name>
<gene>
    <name evidence="1" type="ORF">PXEA_LOCUS28213</name>
</gene>
<keyword evidence="2" id="KW-1185">Reference proteome</keyword>
<evidence type="ECO:0000313" key="2">
    <source>
        <dbReference type="Proteomes" id="UP000784294"/>
    </source>
</evidence>
<organism evidence="1 2">
    <name type="scientific">Protopolystoma xenopodis</name>
    <dbReference type="NCBI Taxonomy" id="117903"/>
    <lineage>
        <taxon>Eukaryota</taxon>
        <taxon>Metazoa</taxon>
        <taxon>Spiralia</taxon>
        <taxon>Lophotrochozoa</taxon>
        <taxon>Platyhelminthes</taxon>
        <taxon>Monogenea</taxon>
        <taxon>Polyopisthocotylea</taxon>
        <taxon>Polystomatidea</taxon>
        <taxon>Polystomatidae</taxon>
        <taxon>Protopolystoma</taxon>
    </lineage>
</organism>
<reference evidence="1" key="1">
    <citation type="submission" date="2018-11" db="EMBL/GenBank/DDBJ databases">
        <authorList>
            <consortium name="Pathogen Informatics"/>
        </authorList>
    </citation>
    <scope>NUCLEOTIDE SEQUENCE</scope>
</reference>
<protein>
    <submittedName>
        <fullName evidence="1">Uncharacterized protein</fullName>
    </submittedName>
</protein>
<dbReference type="Proteomes" id="UP000784294">
    <property type="component" value="Unassembled WGS sequence"/>
</dbReference>
<proteinExistence type="predicted"/>
<sequence length="280" mass="31007">MELYSPILKNRVQVIQPPIESTRAYTQMSNRAWIERHHRIYGQSSGFGCILELLLTHYVAVAQAASRLLTDLTDGQEAGGRSGSYEEETNQEDVSAVIGRTGLWDCCNAWARLIRCPAPSLRLDYSSDQAPHCGTGFVRPRGLQYPSPGICLNLPPLSQTPVHTLPSFLGRHSHQSVGPSIRRSVGRSVSASLPHLATRIDRARSSCFRGPQYSRASCTFCLWHRALDAASTMGSWDETCVGLITNYPELNCLLIASNDGQIYGTSNQADFLVPWRQLMQ</sequence>